<feature type="active site" description="Proton donor" evidence="6">
    <location>
        <position position="341"/>
    </location>
</feature>
<evidence type="ECO:0000256" key="7">
    <source>
        <dbReference type="SAM" id="SignalP"/>
    </source>
</evidence>
<dbReference type="SMART" id="SM00758">
    <property type="entry name" value="PA14"/>
    <property type="match status" value="1"/>
</dbReference>
<dbReference type="PRINTS" id="PR00738">
    <property type="entry name" value="GLHYDRLASE20"/>
</dbReference>
<feature type="signal peptide" evidence="7">
    <location>
        <begin position="1"/>
        <end position="27"/>
    </location>
</feature>
<dbReference type="GO" id="GO:0016020">
    <property type="term" value="C:membrane"/>
    <property type="evidence" value="ECO:0007669"/>
    <property type="project" value="TreeGrafter"/>
</dbReference>
<accession>A0A965ZHA5</accession>
<name>A0A965ZHA5_9SPHI</name>
<evidence type="ECO:0000256" key="3">
    <source>
        <dbReference type="ARBA" id="ARBA00012663"/>
    </source>
</evidence>
<dbReference type="Gene3D" id="3.90.182.10">
    <property type="entry name" value="Toxin - Anthrax Protective Antigen,domain 1"/>
    <property type="match status" value="1"/>
</dbReference>
<dbReference type="CDD" id="cd06563">
    <property type="entry name" value="GH20_chitobiase-like"/>
    <property type="match status" value="1"/>
</dbReference>
<dbReference type="Pfam" id="PF07691">
    <property type="entry name" value="PA14"/>
    <property type="match status" value="1"/>
</dbReference>
<evidence type="ECO:0000256" key="4">
    <source>
        <dbReference type="ARBA" id="ARBA00022801"/>
    </source>
</evidence>
<keyword evidence="4" id="KW-0378">Hydrolase</keyword>
<reference evidence="9" key="1">
    <citation type="submission" date="2020-01" db="EMBL/GenBank/DDBJ databases">
        <authorList>
            <person name="Seo Y.L."/>
        </authorList>
    </citation>
    <scope>NUCLEOTIDE SEQUENCE</scope>
    <source>
        <strain evidence="9">R11</strain>
    </source>
</reference>
<dbReference type="Gene3D" id="3.20.20.80">
    <property type="entry name" value="Glycosidases"/>
    <property type="match status" value="1"/>
</dbReference>
<dbReference type="Gene3D" id="3.30.379.10">
    <property type="entry name" value="Chitobiase/beta-hexosaminidase domain 2-like"/>
    <property type="match status" value="1"/>
</dbReference>
<dbReference type="GO" id="GO:0004563">
    <property type="term" value="F:beta-N-acetylhexosaminidase activity"/>
    <property type="evidence" value="ECO:0007669"/>
    <property type="project" value="UniProtKB-EC"/>
</dbReference>
<dbReference type="InterPro" id="IPR017853">
    <property type="entry name" value="GH"/>
</dbReference>
<dbReference type="InterPro" id="IPR059177">
    <property type="entry name" value="GH29D-like_dom"/>
</dbReference>
<dbReference type="InterPro" id="IPR037524">
    <property type="entry name" value="PA14/GLEYA"/>
</dbReference>
<evidence type="ECO:0000256" key="5">
    <source>
        <dbReference type="ARBA" id="ARBA00023295"/>
    </source>
</evidence>
<dbReference type="AlphaFoldDB" id="A0A965ZHA5"/>
<dbReference type="GO" id="GO:0030203">
    <property type="term" value="P:glycosaminoglycan metabolic process"/>
    <property type="evidence" value="ECO:0007669"/>
    <property type="project" value="TreeGrafter"/>
</dbReference>
<evidence type="ECO:0000256" key="6">
    <source>
        <dbReference type="PIRSR" id="PIRSR625705-1"/>
    </source>
</evidence>
<dbReference type="Pfam" id="PF13290">
    <property type="entry name" value="CHB_HEX_C_1"/>
    <property type="match status" value="1"/>
</dbReference>
<dbReference type="Pfam" id="PF00728">
    <property type="entry name" value="Glyco_hydro_20"/>
    <property type="match status" value="1"/>
</dbReference>
<comment type="caution">
    <text evidence="9">The sequence shown here is derived from an EMBL/GenBank/DDBJ whole genome shotgun (WGS) entry which is preliminary data.</text>
</comment>
<dbReference type="SUPFAM" id="SSF51445">
    <property type="entry name" value="(Trans)glycosidases"/>
    <property type="match status" value="1"/>
</dbReference>
<comment type="similarity">
    <text evidence="2">Belongs to the glycosyl hydrolase 20 family.</text>
</comment>
<keyword evidence="7" id="KW-0732">Signal</keyword>
<dbReference type="PANTHER" id="PTHR22600:SF57">
    <property type="entry name" value="BETA-N-ACETYLHEXOSAMINIDASE"/>
    <property type="match status" value="1"/>
</dbReference>
<dbReference type="InterPro" id="IPR015882">
    <property type="entry name" value="HEX_bac_N"/>
</dbReference>
<dbReference type="SUPFAM" id="SSF56988">
    <property type="entry name" value="Anthrax protective antigen"/>
    <property type="match status" value="1"/>
</dbReference>
<gene>
    <name evidence="9" type="ORF">GSY63_11975</name>
</gene>
<sequence length="775" mass="86940">MRKINRLLSIVSISFALSSALYTNANAQTTDRYAGLIPAPVSLTKAAGSFVLSQETRIIADSVNNKAVLFFSNYLKSKWALSNQLIANTGNNTAANTIVLTSIGTENLSAEGYKLTITPQQIVVAGKGAGLFYGVQSLIQLLPLTRSGSVELPCLTVEDYPRFGYRGLHLDVCRHFFSVEMIKQYIDLMAAYKLNTFHWHLTDDQGWRIEIKKYPKLTSIGSQRAQTVIGNYHDRTPQQYDNTPYGGFYTQDQIRDVVRYATERYINVVPEIEMPGHATAALAAYPEFSCDPDKQYQVAQTWGVFHDVFCPSDKTFAFLDDVLTEVMDLFPSKYIHIGGDETPKDAWQRSAFCQNLIKKLKLKNEHGLQSYFIERIEKFVNSKGRSVIGWDEILEGGLAPNATVMSWRGEAGGIEAAKQHHNVIMTPGSGGLYFDHAQGKSDLEPFGIGNFAPLSKTYSYNPTPAALTPDQQKYIIGVQGNIWTEYIATEAKLEYMLLPRMMALAEVAWTPLANKDFNDFQQNRLPKHLAWLDKNNINYRVPTAIGAPDSIMMGSALNVNLKSPVEGAKIYYSIDNYTPRETDKVYEHPLTVDVPQDQYRQLQTIVIAPSGRRSVVTKGTMYNRAPLPAVAYQPTKPGLKYQVMSGSFANTDQLNTTATIDTGVAKGFYTTDFKKAYKGGFGIIYDGYIRIDNDGKYIFSLKSYDGSVLMIDDQLVVSNDNKHSIFERGGEVLLQKGYHRIKVKYFDVWAMGTLQLYWTQPGKIKMDITSDYLFN</sequence>
<feature type="domain" description="PA14" evidence="8">
    <location>
        <begin position="634"/>
        <end position="772"/>
    </location>
</feature>
<organism evidence="9 10">
    <name type="scientific">Mucilaginibacter agri</name>
    <dbReference type="NCBI Taxonomy" id="2695265"/>
    <lineage>
        <taxon>Bacteria</taxon>
        <taxon>Pseudomonadati</taxon>
        <taxon>Bacteroidota</taxon>
        <taxon>Sphingobacteriia</taxon>
        <taxon>Sphingobacteriales</taxon>
        <taxon>Sphingobacteriaceae</taxon>
        <taxon>Mucilaginibacter</taxon>
    </lineage>
</organism>
<dbReference type="Pfam" id="PF02838">
    <property type="entry name" value="Glyco_hydro_20b"/>
    <property type="match status" value="1"/>
</dbReference>
<keyword evidence="5" id="KW-0326">Glycosidase</keyword>
<dbReference type="InterPro" id="IPR029018">
    <property type="entry name" value="Hex-like_dom2"/>
</dbReference>
<evidence type="ECO:0000256" key="1">
    <source>
        <dbReference type="ARBA" id="ARBA00001231"/>
    </source>
</evidence>
<feature type="chain" id="PRO_5037822432" description="beta-N-acetylhexosaminidase" evidence="7">
    <location>
        <begin position="28"/>
        <end position="775"/>
    </location>
</feature>
<dbReference type="EMBL" id="WWEO01000042">
    <property type="protein sequence ID" value="NCD70077.1"/>
    <property type="molecule type" value="Genomic_DNA"/>
</dbReference>
<evidence type="ECO:0000256" key="2">
    <source>
        <dbReference type="ARBA" id="ARBA00006285"/>
    </source>
</evidence>
<evidence type="ECO:0000313" key="10">
    <source>
        <dbReference type="Proteomes" id="UP000638732"/>
    </source>
</evidence>
<dbReference type="Proteomes" id="UP000638732">
    <property type="component" value="Unassembled WGS sequence"/>
</dbReference>
<dbReference type="GO" id="GO:0005975">
    <property type="term" value="P:carbohydrate metabolic process"/>
    <property type="evidence" value="ECO:0007669"/>
    <property type="project" value="InterPro"/>
</dbReference>
<dbReference type="InterPro" id="IPR025705">
    <property type="entry name" value="Beta_hexosaminidase_sua/sub"/>
</dbReference>
<dbReference type="InterPro" id="IPR015883">
    <property type="entry name" value="Glyco_hydro_20_cat"/>
</dbReference>
<comment type="catalytic activity">
    <reaction evidence="1">
        <text>Hydrolysis of terminal non-reducing N-acetyl-D-hexosamine residues in N-acetyl-beta-D-hexosaminides.</text>
        <dbReference type="EC" id="3.2.1.52"/>
    </reaction>
</comment>
<dbReference type="EC" id="3.2.1.52" evidence="3"/>
<keyword evidence="10" id="KW-1185">Reference proteome</keyword>
<proteinExistence type="inferred from homology"/>
<dbReference type="InterPro" id="IPR011658">
    <property type="entry name" value="PA14_dom"/>
</dbReference>
<reference evidence="9" key="2">
    <citation type="submission" date="2020-10" db="EMBL/GenBank/DDBJ databases">
        <title>Mucilaginibacter sp. nov., isolated from soil.</title>
        <authorList>
            <person name="Jeon C.O."/>
        </authorList>
    </citation>
    <scope>NUCLEOTIDE SEQUENCE</scope>
    <source>
        <strain evidence="9">R11</strain>
    </source>
</reference>
<evidence type="ECO:0000313" key="9">
    <source>
        <dbReference type="EMBL" id="NCD70077.1"/>
    </source>
</evidence>
<dbReference type="RefSeq" id="WP_166586042.1">
    <property type="nucleotide sequence ID" value="NZ_WWEO01000042.1"/>
</dbReference>
<protein>
    <recommendedName>
        <fullName evidence="3">beta-N-acetylhexosaminidase</fullName>
        <ecNumber evidence="3">3.2.1.52</ecNumber>
    </recommendedName>
</protein>
<evidence type="ECO:0000259" key="8">
    <source>
        <dbReference type="PROSITE" id="PS51820"/>
    </source>
</evidence>
<dbReference type="SUPFAM" id="SSF55545">
    <property type="entry name" value="beta-N-acetylhexosaminidase-like domain"/>
    <property type="match status" value="1"/>
</dbReference>
<dbReference type="PANTHER" id="PTHR22600">
    <property type="entry name" value="BETA-HEXOSAMINIDASE"/>
    <property type="match status" value="1"/>
</dbReference>
<dbReference type="PROSITE" id="PS51820">
    <property type="entry name" value="PA14"/>
    <property type="match status" value="1"/>
</dbReference>